<evidence type="ECO:0000256" key="1">
    <source>
        <dbReference type="SAM" id="Phobius"/>
    </source>
</evidence>
<dbReference type="Pfam" id="PF13240">
    <property type="entry name" value="Zn_Ribbon_1"/>
    <property type="match status" value="1"/>
</dbReference>
<feature type="transmembrane region" description="Helical" evidence="1">
    <location>
        <begin position="130"/>
        <end position="151"/>
    </location>
</feature>
<feature type="transmembrane region" description="Helical" evidence="1">
    <location>
        <begin position="59"/>
        <end position="75"/>
    </location>
</feature>
<feature type="domain" description="Zinc-ribbon" evidence="2">
    <location>
        <begin position="169"/>
        <end position="190"/>
    </location>
</feature>
<reference evidence="3" key="1">
    <citation type="journal article" date="2015" name="Nature">
        <title>Complex archaea that bridge the gap between prokaryotes and eukaryotes.</title>
        <authorList>
            <person name="Spang A."/>
            <person name="Saw J.H."/>
            <person name="Jorgensen S.L."/>
            <person name="Zaremba-Niedzwiedzka K."/>
            <person name="Martijn J."/>
            <person name="Lind A.E."/>
            <person name="van Eijk R."/>
            <person name="Schleper C."/>
            <person name="Guy L."/>
            <person name="Ettema T.J."/>
        </authorList>
    </citation>
    <scope>NUCLEOTIDE SEQUENCE</scope>
</reference>
<proteinExistence type="predicted"/>
<keyword evidence="1" id="KW-0812">Transmembrane</keyword>
<sequence>MATAGIMSTRIKNVFDGRDWKSFAGRIGPKITFIMGILFLIEGITRISLMFWFYQDTPLILMCGILAIAGVLLGLKGYNYARFLCLIAGILAIVGLMIYTLNFGFRFVLTMFAILLPVAYFLFFLDKILIFLLIFGGILSAISGESFLSFYKARNDLNPSQESKLDIPFCPDCGKKVLPASKFCINCGKRFNGLDKSA</sequence>
<dbReference type="AlphaFoldDB" id="A0A0F9UHC2"/>
<organism evidence="3">
    <name type="scientific">marine sediment metagenome</name>
    <dbReference type="NCBI Taxonomy" id="412755"/>
    <lineage>
        <taxon>unclassified sequences</taxon>
        <taxon>metagenomes</taxon>
        <taxon>ecological metagenomes</taxon>
    </lineage>
</organism>
<gene>
    <name evidence="3" type="ORF">LCGC14_0529860</name>
</gene>
<accession>A0A0F9UHC2</accession>
<comment type="caution">
    <text evidence="3">The sequence shown here is derived from an EMBL/GenBank/DDBJ whole genome shotgun (WGS) entry which is preliminary data.</text>
</comment>
<protein>
    <recommendedName>
        <fullName evidence="2">Zinc-ribbon domain-containing protein</fullName>
    </recommendedName>
</protein>
<feature type="transmembrane region" description="Helical" evidence="1">
    <location>
        <begin position="105"/>
        <end position="123"/>
    </location>
</feature>
<keyword evidence="1" id="KW-0472">Membrane</keyword>
<dbReference type="EMBL" id="LAZR01000688">
    <property type="protein sequence ID" value="KKN60636.1"/>
    <property type="molecule type" value="Genomic_DNA"/>
</dbReference>
<keyword evidence="1" id="KW-1133">Transmembrane helix</keyword>
<feature type="transmembrane region" description="Helical" evidence="1">
    <location>
        <begin position="31"/>
        <end position="53"/>
    </location>
</feature>
<name>A0A0F9UHC2_9ZZZZ</name>
<evidence type="ECO:0000313" key="3">
    <source>
        <dbReference type="EMBL" id="KKN60636.1"/>
    </source>
</evidence>
<dbReference type="InterPro" id="IPR026870">
    <property type="entry name" value="Zinc_ribbon_dom"/>
</dbReference>
<feature type="transmembrane region" description="Helical" evidence="1">
    <location>
        <begin position="80"/>
        <end position="99"/>
    </location>
</feature>
<evidence type="ECO:0000259" key="2">
    <source>
        <dbReference type="Pfam" id="PF13240"/>
    </source>
</evidence>